<keyword evidence="2" id="KW-1185">Reference proteome</keyword>
<dbReference type="Proteomes" id="UP000625804">
    <property type="component" value="Unassembled WGS sequence"/>
</dbReference>
<evidence type="ECO:0000313" key="1">
    <source>
        <dbReference type="EMBL" id="NSL52636.1"/>
    </source>
</evidence>
<dbReference type="InterPro" id="IPR046126">
    <property type="entry name" value="DUF6123"/>
</dbReference>
<accession>A0A8J8GJ06</accession>
<comment type="caution">
    <text evidence="1">The sequence shown here is derived from an EMBL/GenBank/DDBJ whole genome shotgun (WGS) entry which is preliminary data.</text>
</comment>
<evidence type="ECO:0000313" key="2">
    <source>
        <dbReference type="Proteomes" id="UP000625804"/>
    </source>
</evidence>
<sequence length="89" mass="10384">MWFISTNDYLNYLRSKGFSFYEEHVGFIKIGKMYTALPDSLVNMAIEITLKAQLEFDGSFFIAVLELLKEHNVSNKRAAYDLMKEHNIL</sequence>
<dbReference type="RefSeq" id="WP_173731843.1">
    <property type="nucleotide sequence ID" value="NZ_JABTTE010000019.1"/>
</dbReference>
<dbReference type="EMBL" id="JABTTE010000019">
    <property type="protein sequence ID" value="NSL52636.1"/>
    <property type="molecule type" value="Genomic_DNA"/>
</dbReference>
<name>A0A8J8GJ06_9BACI</name>
<organism evidence="1 2">
    <name type="scientific">Calidifontibacillus erzurumensis</name>
    <dbReference type="NCBI Taxonomy" id="2741433"/>
    <lineage>
        <taxon>Bacteria</taxon>
        <taxon>Bacillati</taxon>
        <taxon>Bacillota</taxon>
        <taxon>Bacilli</taxon>
        <taxon>Bacillales</taxon>
        <taxon>Bacillaceae</taxon>
        <taxon>Calidifontibacillus/Schinkia group</taxon>
        <taxon>Calidifontibacillus</taxon>
    </lineage>
</organism>
<reference evidence="1" key="1">
    <citation type="submission" date="2020-06" db="EMBL/GenBank/DDBJ databases">
        <title>A novel thermopfilic bacterium from Erzurum, Turkey.</title>
        <authorList>
            <person name="Adiguzel A."/>
            <person name="Ay H."/>
            <person name="Baltaci M.O."/>
        </authorList>
    </citation>
    <scope>NUCLEOTIDE SEQUENCE</scope>
    <source>
        <strain evidence="1">P2</strain>
    </source>
</reference>
<dbReference type="Pfam" id="PF19618">
    <property type="entry name" value="DUF6123"/>
    <property type="match status" value="1"/>
</dbReference>
<gene>
    <name evidence="1" type="ORF">HR057_12810</name>
</gene>
<protein>
    <submittedName>
        <fullName evidence="1">Uncharacterized protein</fullName>
    </submittedName>
</protein>
<dbReference type="AlphaFoldDB" id="A0A8J8GJ06"/>
<proteinExistence type="predicted"/>